<name>A0A5D3AL17_9TREE</name>
<dbReference type="EMBL" id="NIDF01000509">
    <property type="protein sequence ID" value="TYJ51089.1"/>
    <property type="molecule type" value="Genomic_DNA"/>
</dbReference>
<keyword evidence="2" id="KW-1185">Reference proteome</keyword>
<dbReference type="Proteomes" id="UP000322245">
    <property type="component" value="Unassembled WGS sequence"/>
</dbReference>
<protein>
    <submittedName>
        <fullName evidence="1">Uncharacterized protein</fullName>
    </submittedName>
</protein>
<evidence type="ECO:0000313" key="1">
    <source>
        <dbReference type="EMBL" id="TYJ51089.1"/>
    </source>
</evidence>
<organism evidence="1 2">
    <name type="scientific">Cryptococcus floricola</name>
    <dbReference type="NCBI Taxonomy" id="2591691"/>
    <lineage>
        <taxon>Eukaryota</taxon>
        <taxon>Fungi</taxon>
        <taxon>Dikarya</taxon>
        <taxon>Basidiomycota</taxon>
        <taxon>Agaricomycotina</taxon>
        <taxon>Tremellomycetes</taxon>
        <taxon>Tremellales</taxon>
        <taxon>Cryptococcaceae</taxon>
        <taxon>Cryptococcus</taxon>
    </lineage>
</organism>
<comment type="caution">
    <text evidence="1">The sequence shown here is derived from an EMBL/GenBank/DDBJ whole genome shotgun (WGS) entry which is preliminary data.</text>
</comment>
<proteinExistence type="predicted"/>
<accession>A0A5D3AL17</accession>
<dbReference type="AlphaFoldDB" id="A0A5D3AL17"/>
<evidence type="ECO:0000313" key="2">
    <source>
        <dbReference type="Proteomes" id="UP000322245"/>
    </source>
</evidence>
<gene>
    <name evidence="1" type="ORF">B9479_008358</name>
</gene>
<sequence length="169" mass="18902">MANRVAKMILDASGYFEVEWRQPRDTEPAPHAANDAPISTLDISGCMDSNNMTHVADSRKISAFMSIKNGGKFLVYPSGSTPMREWVSPDTFAALLPDLFPYGCGVFEDPLRPKKVPFAAHVKHLLKLKDRRFATHTTFPFICLNMSGPEGDGTLERWRELYGAVFYEG</sequence>
<reference evidence="1 2" key="1">
    <citation type="submission" date="2017-05" db="EMBL/GenBank/DDBJ databases">
        <title>The Genome Sequence of Tsuchiyaea wingfieldii DSM 27421.</title>
        <authorList>
            <person name="Cuomo C."/>
            <person name="Passer A."/>
            <person name="Billmyre B."/>
            <person name="Heitman J."/>
        </authorList>
    </citation>
    <scope>NUCLEOTIDE SEQUENCE [LARGE SCALE GENOMIC DNA]</scope>
    <source>
        <strain evidence="1 2">DSM 27421</strain>
    </source>
</reference>